<dbReference type="Proteomes" id="UP001139353">
    <property type="component" value="Unassembled WGS sequence"/>
</dbReference>
<evidence type="ECO:0000256" key="1">
    <source>
        <dbReference type="ARBA" id="ARBA00023015"/>
    </source>
</evidence>
<dbReference type="CDD" id="cd00092">
    <property type="entry name" value="HTH_CRP"/>
    <property type="match status" value="1"/>
</dbReference>
<keyword evidence="1" id="KW-0805">Transcription regulation</keyword>
<evidence type="ECO:0000259" key="4">
    <source>
        <dbReference type="PROSITE" id="PS50042"/>
    </source>
</evidence>
<dbReference type="Gene3D" id="2.60.120.10">
    <property type="entry name" value="Jelly Rolls"/>
    <property type="match status" value="1"/>
</dbReference>
<sequence>MEVHAFDVSISRDAVSCIERARLSCVTGGAVQEDRLHPKLLEEMRSLGTTRSFRKHAILINEAERGNALYIVLTGRLVAYASSDQGRDVILGEHGSGEYVGELALDGGLRAASVRAAEPTTCCVIPSPDLQDVLAMHPEFALHLVCKLTRMVRRATEQVKRLALQDVYGRLRQELMELSDETASGLVVRERLTQQDLADRVGSSREMVNRVLKDLSAGGYVSVQQGRYVIHRKLPAAR</sequence>
<feature type="domain" description="Cyclic nucleotide-binding" evidence="4">
    <location>
        <begin position="32"/>
        <end position="134"/>
    </location>
</feature>
<dbReference type="PANTHER" id="PTHR24567:SF68">
    <property type="entry name" value="DNA-BINDING TRANSCRIPTIONAL DUAL REGULATOR CRP"/>
    <property type="match status" value="1"/>
</dbReference>
<organism evidence="6 7">
    <name type="scientific">Scleromatobacter humisilvae</name>
    <dbReference type="NCBI Taxonomy" id="2897159"/>
    <lineage>
        <taxon>Bacteria</taxon>
        <taxon>Pseudomonadati</taxon>
        <taxon>Pseudomonadota</taxon>
        <taxon>Betaproteobacteria</taxon>
        <taxon>Burkholderiales</taxon>
        <taxon>Sphaerotilaceae</taxon>
        <taxon>Scleromatobacter</taxon>
    </lineage>
</organism>
<evidence type="ECO:0000256" key="2">
    <source>
        <dbReference type="ARBA" id="ARBA00023125"/>
    </source>
</evidence>
<gene>
    <name evidence="6" type="ORF">LPC04_10050</name>
</gene>
<name>A0A9X1YGF5_9BURK</name>
<dbReference type="EMBL" id="JAJLJH010000002">
    <property type="protein sequence ID" value="MCK9686049.1"/>
    <property type="molecule type" value="Genomic_DNA"/>
</dbReference>
<evidence type="ECO:0000313" key="6">
    <source>
        <dbReference type="EMBL" id="MCK9686049.1"/>
    </source>
</evidence>
<dbReference type="CDD" id="cd00038">
    <property type="entry name" value="CAP_ED"/>
    <property type="match status" value="1"/>
</dbReference>
<dbReference type="Pfam" id="PF13545">
    <property type="entry name" value="HTH_Crp_2"/>
    <property type="match status" value="1"/>
</dbReference>
<dbReference type="PROSITE" id="PS51063">
    <property type="entry name" value="HTH_CRP_2"/>
    <property type="match status" value="1"/>
</dbReference>
<proteinExistence type="predicted"/>
<accession>A0A9X1YGF5</accession>
<dbReference type="GO" id="GO:0005829">
    <property type="term" value="C:cytosol"/>
    <property type="evidence" value="ECO:0007669"/>
    <property type="project" value="TreeGrafter"/>
</dbReference>
<evidence type="ECO:0000256" key="3">
    <source>
        <dbReference type="ARBA" id="ARBA00023163"/>
    </source>
</evidence>
<dbReference type="PANTHER" id="PTHR24567">
    <property type="entry name" value="CRP FAMILY TRANSCRIPTIONAL REGULATORY PROTEIN"/>
    <property type="match status" value="1"/>
</dbReference>
<reference evidence="6" key="1">
    <citation type="submission" date="2021-11" db="EMBL/GenBank/DDBJ databases">
        <title>BS-T2-15 a new species belonging to the Comamonadaceae family isolated from the soil of a French oak forest.</title>
        <authorList>
            <person name="Mieszkin S."/>
            <person name="Alain K."/>
        </authorList>
    </citation>
    <scope>NUCLEOTIDE SEQUENCE</scope>
    <source>
        <strain evidence="6">BS-T2-15</strain>
    </source>
</reference>
<dbReference type="SUPFAM" id="SSF46785">
    <property type="entry name" value="Winged helix' DNA-binding domain"/>
    <property type="match status" value="1"/>
</dbReference>
<evidence type="ECO:0000259" key="5">
    <source>
        <dbReference type="PROSITE" id="PS51063"/>
    </source>
</evidence>
<dbReference type="InterPro" id="IPR036388">
    <property type="entry name" value="WH-like_DNA-bd_sf"/>
</dbReference>
<keyword evidence="3" id="KW-0804">Transcription</keyword>
<dbReference type="AlphaFoldDB" id="A0A9X1YGF5"/>
<keyword evidence="2" id="KW-0238">DNA-binding</keyword>
<dbReference type="RefSeq" id="WP_275682080.1">
    <property type="nucleotide sequence ID" value="NZ_JAJLJH010000002.1"/>
</dbReference>
<dbReference type="GO" id="GO:0003677">
    <property type="term" value="F:DNA binding"/>
    <property type="evidence" value="ECO:0007669"/>
    <property type="project" value="UniProtKB-KW"/>
</dbReference>
<protein>
    <submittedName>
        <fullName evidence="6">Crp/Fnr family transcriptional regulator</fullName>
    </submittedName>
</protein>
<feature type="domain" description="HTH crp-type" evidence="5">
    <location>
        <begin position="165"/>
        <end position="234"/>
    </location>
</feature>
<dbReference type="InterPro" id="IPR036390">
    <property type="entry name" value="WH_DNA-bd_sf"/>
</dbReference>
<dbReference type="Gene3D" id="1.10.10.10">
    <property type="entry name" value="Winged helix-like DNA-binding domain superfamily/Winged helix DNA-binding domain"/>
    <property type="match status" value="1"/>
</dbReference>
<dbReference type="SMART" id="SM00100">
    <property type="entry name" value="cNMP"/>
    <property type="match status" value="1"/>
</dbReference>
<evidence type="ECO:0000313" key="7">
    <source>
        <dbReference type="Proteomes" id="UP001139353"/>
    </source>
</evidence>
<dbReference type="PROSITE" id="PS50042">
    <property type="entry name" value="CNMP_BINDING_3"/>
    <property type="match status" value="1"/>
</dbReference>
<keyword evidence="7" id="KW-1185">Reference proteome</keyword>
<dbReference type="SMART" id="SM00419">
    <property type="entry name" value="HTH_CRP"/>
    <property type="match status" value="1"/>
</dbReference>
<dbReference type="InterPro" id="IPR014710">
    <property type="entry name" value="RmlC-like_jellyroll"/>
</dbReference>
<dbReference type="InterPro" id="IPR050397">
    <property type="entry name" value="Env_Response_Regulators"/>
</dbReference>
<dbReference type="SUPFAM" id="SSF51206">
    <property type="entry name" value="cAMP-binding domain-like"/>
    <property type="match status" value="1"/>
</dbReference>
<dbReference type="Pfam" id="PF00027">
    <property type="entry name" value="cNMP_binding"/>
    <property type="match status" value="1"/>
</dbReference>
<dbReference type="InterPro" id="IPR018490">
    <property type="entry name" value="cNMP-bd_dom_sf"/>
</dbReference>
<dbReference type="InterPro" id="IPR012318">
    <property type="entry name" value="HTH_CRP"/>
</dbReference>
<comment type="caution">
    <text evidence="6">The sequence shown here is derived from an EMBL/GenBank/DDBJ whole genome shotgun (WGS) entry which is preliminary data.</text>
</comment>
<dbReference type="GO" id="GO:0003700">
    <property type="term" value="F:DNA-binding transcription factor activity"/>
    <property type="evidence" value="ECO:0007669"/>
    <property type="project" value="TreeGrafter"/>
</dbReference>
<dbReference type="InterPro" id="IPR000595">
    <property type="entry name" value="cNMP-bd_dom"/>
</dbReference>